<organism evidence="1 2">
    <name type="scientific">Rhododendron molle</name>
    <name type="common">Chinese azalea</name>
    <name type="synonym">Azalea mollis</name>
    <dbReference type="NCBI Taxonomy" id="49168"/>
    <lineage>
        <taxon>Eukaryota</taxon>
        <taxon>Viridiplantae</taxon>
        <taxon>Streptophyta</taxon>
        <taxon>Embryophyta</taxon>
        <taxon>Tracheophyta</taxon>
        <taxon>Spermatophyta</taxon>
        <taxon>Magnoliopsida</taxon>
        <taxon>eudicotyledons</taxon>
        <taxon>Gunneridae</taxon>
        <taxon>Pentapetalae</taxon>
        <taxon>asterids</taxon>
        <taxon>Ericales</taxon>
        <taxon>Ericaceae</taxon>
        <taxon>Ericoideae</taxon>
        <taxon>Rhodoreae</taxon>
        <taxon>Rhododendron</taxon>
    </lineage>
</organism>
<sequence length="156" mass="17827">MCFHYQCKPFSSCSMYPILEGNFSTIFSGKRLVHLDCKILTQGIKTWLPHAKSSREGSAYWLVGLEDGAETWRNVEQAAKTLLVTICRKLSLLKWSKTWNQCFNVLIIEFGVLPTVFQLDLSLSGKLKKLFFTCMLANCQDLKSWGLVFFSCIIIL</sequence>
<dbReference type="EMBL" id="CM046392">
    <property type="protein sequence ID" value="KAI8555796.1"/>
    <property type="molecule type" value="Genomic_DNA"/>
</dbReference>
<gene>
    <name evidence="1" type="ORF">RHMOL_Rhmol05G0201700</name>
</gene>
<evidence type="ECO:0000313" key="1">
    <source>
        <dbReference type="EMBL" id="KAI8555796.1"/>
    </source>
</evidence>
<accession>A0ACC0NS32</accession>
<comment type="caution">
    <text evidence="1">The sequence shown here is derived from an EMBL/GenBank/DDBJ whole genome shotgun (WGS) entry which is preliminary data.</text>
</comment>
<proteinExistence type="predicted"/>
<keyword evidence="2" id="KW-1185">Reference proteome</keyword>
<dbReference type="Proteomes" id="UP001062846">
    <property type="component" value="Chromosome 5"/>
</dbReference>
<reference evidence="1" key="1">
    <citation type="submission" date="2022-02" db="EMBL/GenBank/DDBJ databases">
        <title>Plant Genome Project.</title>
        <authorList>
            <person name="Zhang R.-G."/>
        </authorList>
    </citation>
    <scope>NUCLEOTIDE SEQUENCE</scope>
    <source>
        <strain evidence="1">AT1</strain>
    </source>
</reference>
<evidence type="ECO:0000313" key="2">
    <source>
        <dbReference type="Proteomes" id="UP001062846"/>
    </source>
</evidence>
<name>A0ACC0NS32_RHOML</name>
<protein>
    <submittedName>
        <fullName evidence="1">Uncharacterized protein</fullName>
    </submittedName>
</protein>